<dbReference type="EMBL" id="JACGCM010002554">
    <property type="protein sequence ID" value="KAF6138770.1"/>
    <property type="molecule type" value="Genomic_DNA"/>
</dbReference>
<protein>
    <submittedName>
        <fullName evidence="1">Uncharacterized protein</fullName>
    </submittedName>
</protein>
<keyword evidence="2" id="KW-1185">Reference proteome</keyword>
<sequence length="199" mass="22216">MTQQQWDMLPVKIINPNDDWFLQLEPIDVSIKRIKESEEWGYDDSFSSNDESTSPIEEEFVIEAESCDVEEIWVQPKANGPTTATTDQPRGFHLKTTLKYNQQGLSTPTFVPTVVGTTTYHLGEPTPAIRVEYMLHERQPSPEERRMAGSAIKANGVGRLSLASGSDNDDGGRIVCLSLVNIRKVLSVEYSLRASATAR</sequence>
<proteinExistence type="predicted"/>
<name>A0A7J7L891_9MAGN</name>
<reference evidence="1 2" key="1">
    <citation type="journal article" date="2020" name="IScience">
        <title>Genome Sequencing of the Endangered Kingdonia uniflora (Circaeasteraceae, Ranunculales) Reveals Potential Mechanisms of Evolutionary Specialization.</title>
        <authorList>
            <person name="Sun Y."/>
            <person name="Deng T."/>
            <person name="Zhang A."/>
            <person name="Moore M.J."/>
            <person name="Landis J.B."/>
            <person name="Lin N."/>
            <person name="Zhang H."/>
            <person name="Zhang X."/>
            <person name="Huang J."/>
            <person name="Zhang X."/>
            <person name="Sun H."/>
            <person name="Wang H."/>
        </authorList>
    </citation>
    <scope>NUCLEOTIDE SEQUENCE [LARGE SCALE GENOMIC DNA]</scope>
    <source>
        <strain evidence="1">TB1705</strain>
        <tissue evidence="1">Leaf</tissue>
    </source>
</reference>
<dbReference type="AlphaFoldDB" id="A0A7J7L891"/>
<accession>A0A7J7L891</accession>
<organism evidence="1 2">
    <name type="scientific">Kingdonia uniflora</name>
    <dbReference type="NCBI Taxonomy" id="39325"/>
    <lineage>
        <taxon>Eukaryota</taxon>
        <taxon>Viridiplantae</taxon>
        <taxon>Streptophyta</taxon>
        <taxon>Embryophyta</taxon>
        <taxon>Tracheophyta</taxon>
        <taxon>Spermatophyta</taxon>
        <taxon>Magnoliopsida</taxon>
        <taxon>Ranunculales</taxon>
        <taxon>Circaeasteraceae</taxon>
        <taxon>Kingdonia</taxon>
    </lineage>
</organism>
<dbReference type="Proteomes" id="UP000541444">
    <property type="component" value="Unassembled WGS sequence"/>
</dbReference>
<evidence type="ECO:0000313" key="1">
    <source>
        <dbReference type="EMBL" id="KAF6138770.1"/>
    </source>
</evidence>
<gene>
    <name evidence="1" type="ORF">GIB67_040902</name>
</gene>
<comment type="caution">
    <text evidence="1">The sequence shown here is derived from an EMBL/GenBank/DDBJ whole genome shotgun (WGS) entry which is preliminary data.</text>
</comment>
<evidence type="ECO:0000313" key="2">
    <source>
        <dbReference type="Proteomes" id="UP000541444"/>
    </source>
</evidence>